<organism evidence="1">
    <name type="scientific">marine sediment metagenome</name>
    <dbReference type="NCBI Taxonomy" id="412755"/>
    <lineage>
        <taxon>unclassified sequences</taxon>
        <taxon>metagenomes</taxon>
        <taxon>ecological metagenomes</taxon>
    </lineage>
</organism>
<sequence>MLGDWLVLFGHMQCEAVFLAQKEGNIRIGDFIFYKFVGGNKKAAQVGCPDDCLEEIRGEADGVQSFDKFPLGCDEVIAEYIYFFRLRFAFLVELLYKQAQSFLSLFVVHEYSLFLIVQRSLEWSSNFKFGLTKEGL</sequence>
<reference evidence="1" key="1">
    <citation type="journal article" date="2014" name="Front. Microbiol.">
        <title>High frequency of phylogenetically diverse reductive dehalogenase-homologous genes in deep subseafloor sedimentary metagenomes.</title>
        <authorList>
            <person name="Kawai M."/>
            <person name="Futagami T."/>
            <person name="Toyoda A."/>
            <person name="Takaki Y."/>
            <person name="Nishi S."/>
            <person name="Hori S."/>
            <person name="Arai W."/>
            <person name="Tsubouchi T."/>
            <person name="Morono Y."/>
            <person name="Uchiyama I."/>
            <person name="Ito T."/>
            <person name="Fujiyama A."/>
            <person name="Inagaki F."/>
            <person name="Takami H."/>
        </authorList>
    </citation>
    <scope>NUCLEOTIDE SEQUENCE</scope>
    <source>
        <strain evidence="1">Expedition CK06-06</strain>
    </source>
</reference>
<evidence type="ECO:0000313" key="1">
    <source>
        <dbReference type="EMBL" id="GAG97411.1"/>
    </source>
</evidence>
<comment type="caution">
    <text evidence="1">The sequence shown here is derived from an EMBL/GenBank/DDBJ whole genome shotgun (WGS) entry which is preliminary data.</text>
</comment>
<name>X1DLW8_9ZZZZ</name>
<protein>
    <submittedName>
        <fullName evidence="1">Uncharacterized protein</fullName>
    </submittedName>
</protein>
<dbReference type="AlphaFoldDB" id="X1DLW8"/>
<gene>
    <name evidence="1" type="ORF">S01H4_51185</name>
</gene>
<proteinExistence type="predicted"/>
<accession>X1DLW8</accession>
<dbReference type="EMBL" id="BART01029125">
    <property type="protein sequence ID" value="GAG97411.1"/>
    <property type="molecule type" value="Genomic_DNA"/>
</dbReference>